<dbReference type="SUPFAM" id="SSF56112">
    <property type="entry name" value="Protein kinase-like (PK-like)"/>
    <property type="match status" value="1"/>
</dbReference>
<gene>
    <name evidence="6" type="ORF">BCR33DRAFT_854869</name>
</gene>
<keyword evidence="2" id="KW-0547">Nucleotide-binding</keyword>
<dbReference type="Gene3D" id="1.10.510.10">
    <property type="entry name" value="Transferase(Phosphotransferase) domain 1"/>
    <property type="match status" value="1"/>
</dbReference>
<sequence length="550" mass="60755">MQLVIEAQQTEDVKLKASIETMKSIIQDKDTTNLNLELLAQQTQQKNSEQCEDFQSVINSHNALINDQSTTITQLHQTIRGQQVEAVALNESLEGMAETIKVKDTAIKELEVLVHQYLQQISCLESRVILFHTDTNDAIVVPEENASEHNFDEVTQSDETTLFQSESTSTLKNDYEKLLEQVEELQDDLEDKIQANCELGNELKTVKLELKGVTEKYLTELSRLPLEWEQEASDLGYIPLTPRVSSIEASLWDVDFLLNGSAKLDEYFTRIVGLPLLGLELKGPSQSGKRSRLAEVCIKTVRINRNTWRSVNRVASELRVLAYSDHPNVLAAMEFFKRQNRVEMVLPYFEMSLHGLLAVAPVIHADVAGVLIFDLIGGLEYLHDVMGVCHRDIKPSNLLLSVQKAMLVIADFDLSAPCNSPTVGLTDGVGTDGYIAPEVYDTISGLSASYGTACDLFSAGVVTRAIIARVNHLHHGPSDDVLVRTLGFVAGMCMLVDPTARATAQQIQQSNMLAYYLLNGSAKLDEFFTRIVGAAAIGAGAQGTITMRKA</sequence>
<dbReference type="InterPro" id="IPR008271">
    <property type="entry name" value="Ser/Thr_kinase_AS"/>
</dbReference>
<keyword evidence="6" id="KW-0808">Transferase</keyword>
<reference evidence="6 7" key="1">
    <citation type="submission" date="2016-07" db="EMBL/GenBank/DDBJ databases">
        <title>Pervasive Adenine N6-methylation of Active Genes in Fungi.</title>
        <authorList>
            <consortium name="DOE Joint Genome Institute"/>
            <person name="Mondo S.J."/>
            <person name="Dannebaum R.O."/>
            <person name="Kuo R.C."/>
            <person name="Labutti K."/>
            <person name="Haridas S."/>
            <person name="Kuo A."/>
            <person name="Salamov A."/>
            <person name="Ahrendt S.R."/>
            <person name="Lipzen A."/>
            <person name="Sullivan W."/>
            <person name="Andreopoulos W.B."/>
            <person name="Clum A."/>
            <person name="Lindquist E."/>
            <person name="Daum C."/>
            <person name="Ramamoorthy G.K."/>
            <person name="Gryganskyi A."/>
            <person name="Culley D."/>
            <person name="Magnuson J.K."/>
            <person name="James T.Y."/>
            <person name="O'Malley M.A."/>
            <person name="Stajich J.E."/>
            <person name="Spatafora J.W."/>
            <person name="Visel A."/>
            <person name="Grigoriev I.V."/>
        </authorList>
    </citation>
    <scope>NUCLEOTIDE SEQUENCE [LARGE SCALE GENOMIC DNA]</scope>
    <source>
        <strain evidence="6 7">JEL800</strain>
    </source>
</reference>
<evidence type="ECO:0000313" key="6">
    <source>
        <dbReference type="EMBL" id="ORY36991.1"/>
    </source>
</evidence>
<feature type="coiled-coil region" evidence="4">
    <location>
        <begin position="168"/>
        <end position="195"/>
    </location>
</feature>
<evidence type="ECO:0000256" key="3">
    <source>
        <dbReference type="ARBA" id="ARBA00022840"/>
    </source>
</evidence>
<keyword evidence="1" id="KW-0723">Serine/threonine-protein kinase</keyword>
<dbReference type="OrthoDB" id="248923at2759"/>
<dbReference type="Pfam" id="PF00069">
    <property type="entry name" value="Pkinase"/>
    <property type="match status" value="1"/>
</dbReference>
<dbReference type="InterPro" id="IPR050117">
    <property type="entry name" value="MAPK"/>
</dbReference>
<evidence type="ECO:0000256" key="4">
    <source>
        <dbReference type="SAM" id="Coils"/>
    </source>
</evidence>
<evidence type="ECO:0000313" key="7">
    <source>
        <dbReference type="Proteomes" id="UP000193642"/>
    </source>
</evidence>
<keyword evidence="6" id="KW-0418">Kinase</keyword>
<keyword evidence="7" id="KW-1185">Reference proteome</keyword>
<keyword evidence="3" id="KW-0067">ATP-binding</keyword>
<dbReference type="Proteomes" id="UP000193642">
    <property type="component" value="Unassembled WGS sequence"/>
</dbReference>
<protein>
    <submittedName>
        <fullName evidence="6">Kinase-like protein</fullName>
    </submittedName>
</protein>
<dbReference type="CDD" id="cd00180">
    <property type="entry name" value="PKc"/>
    <property type="match status" value="1"/>
</dbReference>
<dbReference type="InterPro" id="IPR011009">
    <property type="entry name" value="Kinase-like_dom_sf"/>
</dbReference>
<name>A0A1Y2BQG8_9FUNG</name>
<evidence type="ECO:0000256" key="1">
    <source>
        <dbReference type="ARBA" id="ARBA00022527"/>
    </source>
</evidence>
<dbReference type="EMBL" id="MCGO01000052">
    <property type="protein sequence ID" value="ORY36991.1"/>
    <property type="molecule type" value="Genomic_DNA"/>
</dbReference>
<comment type="caution">
    <text evidence="6">The sequence shown here is derived from an EMBL/GenBank/DDBJ whole genome shotgun (WGS) entry which is preliminary data.</text>
</comment>
<dbReference type="GO" id="GO:0005524">
    <property type="term" value="F:ATP binding"/>
    <property type="evidence" value="ECO:0007669"/>
    <property type="project" value="UniProtKB-KW"/>
</dbReference>
<dbReference type="PROSITE" id="PS50011">
    <property type="entry name" value="PROTEIN_KINASE_DOM"/>
    <property type="match status" value="1"/>
</dbReference>
<dbReference type="PROSITE" id="PS00108">
    <property type="entry name" value="PROTEIN_KINASE_ST"/>
    <property type="match status" value="1"/>
</dbReference>
<dbReference type="GO" id="GO:0004674">
    <property type="term" value="F:protein serine/threonine kinase activity"/>
    <property type="evidence" value="ECO:0007669"/>
    <property type="project" value="UniProtKB-KW"/>
</dbReference>
<dbReference type="SMART" id="SM00220">
    <property type="entry name" value="S_TKc"/>
    <property type="match status" value="1"/>
</dbReference>
<accession>A0A1Y2BQG8</accession>
<dbReference type="AlphaFoldDB" id="A0A1Y2BQG8"/>
<dbReference type="PANTHER" id="PTHR24055">
    <property type="entry name" value="MITOGEN-ACTIVATED PROTEIN KINASE"/>
    <property type="match status" value="1"/>
</dbReference>
<organism evidence="6 7">
    <name type="scientific">Rhizoclosmatium globosum</name>
    <dbReference type="NCBI Taxonomy" id="329046"/>
    <lineage>
        <taxon>Eukaryota</taxon>
        <taxon>Fungi</taxon>
        <taxon>Fungi incertae sedis</taxon>
        <taxon>Chytridiomycota</taxon>
        <taxon>Chytridiomycota incertae sedis</taxon>
        <taxon>Chytridiomycetes</taxon>
        <taxon>Chytridiales</taxon>
        <taxon>Chytriomycetaceae</taxon>
        <taxon>Rhizoclosmatium</taxon>
    </lineage>
</organism>
<evidence type="ECO:0000259" key="5">
    <source>
        <dbReference type="PROSITE" id="PS50011"/>
    </source>
</evidence>
<dbReference type="InterPro" id="IPR000719">
    <property type="entry name" value="Prot_kinase_dom"/>
</dbReference>
<dbReference type="STRING" id="329046.A0A1Y2BQG8"/>
<keyword evidence="4" id="KW-0175">Coiled coil</keyword>
<evidence type="ECO:0000256" key="2">
    <source>
        <dbReference type="ARBA" id="ARBA00022741"/>
    </source>
</evidence>
<proteinExistence type="predicted"/>
<feature type="domain" description="Protein kinase" evidence="5">
    <location>
        <begin position="266"/>
        <end position="513"/>
    </location>
</feature>